<accession>A0A370KFV2</accession>
<comment type="caution">
    <text evidence="1">The sequence shown here is derived from an EMBL/GenBank/DDBJ whole genome shotgun (WGS) entry which is preliminary data.</text>
</comment>
<gene>
    <name evidence="1" type="ORF">B5K06_31565</name>
</gene>
<organism evidence="1 2">
    <name type="scientific">Rhizobium grahamii</name>
    <dbReference type="NCBI Taxonomy" id="1120045"/>
    <lineage>
        <taxon>Bacteria</taxon>
        <taxon>Pseudomonadati</taxon>
        <taxon>Pseudomonadota</taxon>
        <taxon>Alphaproteobacteria</taxon>
        <taxon>Hyphomicrobiales</taxon>
        <taxon>Rhizobiaceae</taxon>
        <taxon>Rhizobium/Agrobacterium group</taxon>
        <taxon>Rhizobium</taxon>
    </lineage>
</organism>
<dbReference type="AlphaFoldDB" id="A0A370KFV2"/>
<name>A0A370KFV2_9HYPH</name>
<protein>
    <submittedName>
        <fullName evidence="1">Uncharacterized protein</fullName>
    </submittedName>
</protein>
<evidence type="ECO:0000313" key="2">
    <source>
        <dbReference type="Proteomes" id="UP000254939"/>
    </source>
</evidence>
<reference evidence="1 2" key="1">
    <citation type="submission" date="2017-03" db="EMBL/GenBank/DDBJ databases">
        <title>Genome analysis of Rhizobial strains effectives or ineffectives for nitrogen fixation isolated from bean seeds.</title>
        <authorList>
            <person name="Peralta H."/>
            <person name="Aguilar-Vera A."/>
            <person name="Mora Y."/>
            <person name="Vargas-Lagunas C."/>
            <person name="Girard L."/>
            <person name="Mora J."/>
        </authorList>
    </citation>
    <scope>NUCLEOTIDE SEQUENCE [LARGE SCALE GENOMIC DNA]</scope>
    <source>
        <strain evidence="1 2">CCGM3</strain>
    </source>
</reference>
<sequence length="66" mass="7155">MFHSLVTLDDRDIAAILEALEEWCSARGVEIESDQGRRAMAIAVDHVQTKGTSAELLAEISAQLDG</sequence>
<dbReference type="Proteomes" id="UP000254939">
    <property type="component" value="Unassembled WGS sequence"/>
</dbReference>
<dbReference type="RefSeq" id="WP_016556270.1">
    <property type="nucleotide sequence ID" value="NZ_KZ857269.1"/>
</dbReference>
<dbReference type="EMBL" id="NAAC01000045">
    <property type="protein sequence ID" value="RDJ03022.1"/>
    <property type="molecule type" value="Genomic_DNA"/>
</dbReference>
<proteinExistence type="predicted"/>
<evidence type="ECO:0000313" key="1">
    <source>
        <dbReference type="EMBL" id="RDJ03022.1"/>
    </source>
</evidence>